<dbReference type="GO" id="GO:0008237">
    <property type="term" value="F:metallopeptidase activity"/>
    <property type="evidence" value="ECO:0007669"/>
    <property type="project" value="TreeGrafter"/>
</dbReference>
<dbReference type="RefSeq" id="XP_005772719.1">
    <property type="nucleotide sequence ID" value="XM_005772662.1"/>
</dbReference>
<dbReference type="GeneID" id="17265841"/>
<dbReference type="eggNOG" id="KOG1558">
    <property type="taxonomic scope" value="Eukaryota"/>
</dbReference>
<keyword evidence="3" id="KW-1185">Reference proteome</keyword>
<accession>A0A0D3J9V5</accession>
<dbReference type="PANTHER" id="PTHR46622:SF1">
    <property type="entry name" value="DNA-DEPENDENT METALLOPROTEASE WSS1"/>
    <property type="match status" value="1"/>
</dbReference>
<dbReference type="STRING" id="2903.R1E0E4"/>
<proteinExistence type="predicted"/>
<dbReference type="Pfam" id="PF08325">
    <property type="entry name" value="WLM"/>
    <property type="match status" value="1"/>
</dbReference>
<dbReference type="AlphaFoldDB" id="A0A0D3J9V5"/>
<dbReference type="PANTHER" id="PTHR46622">
    <property type="entry name" value="DNA-DEPENDENT METALLOPROTEASE WSS1"/>
    <property type="match status" value="1"/>
</dbReference>
<dbReference type="PaxDb" id="2903-EOD20290"/>
<protein>
    <recommendedName>
        <fullName evidence="1">WLM domain-containing protein</fullName>
    </recommendedName>
</protein>
<evidence type="ECO:0000313" key="3">
    <source>
        <dbReference type="Proteomes" id="UP000013827"/>
    </source>
</evidence>
<dbReference type="EnsemblProtists" id="EOD20290">
    <property type="protein sequence ID" value="EOD20290"/>
    <property type="gene ID" value="EMIHUDRAFT_242171"/>
</dbReference>
<dbReference type="KEGG" id="ehx:EMIHUDRAFT_242171"/>
<dbReference type="InterPro" id="IPR013536">
    <property type="entry name" value="WLM_dom"/>
</dbReference>
<evidence type="ECO:0000259" key="1">
    <source>
        <dbReference type="PROSITE" id="PS51397"/>
    </source>
</evidence>
<dbReference type="InterPro" id="IPR053000">
    <property type="entry name" value="WSS1-like_metalloprotease"/>
</dbReference>
<dbReference type="HOGENOM" id="CLU_1177258_0_0_1"/>
<dbReference type="PROSITE" id="PS51397">
    <property type="entry name" value="WLM"/>
    <property type="match status" value="1"/>
</dbReference>
<feature type="domain" description="WLM" evidence="1">
    <location>
        <begin position="1"/>
        <end position="213"/>
    </location>
</feature>
<dbReference type="Proteomes" id="UP000013827">
    <property type="component" value="Unassembled WGS sequence"/>
</dbReference>
<dbReference type="GO" id="GO:0006281">
    <property type="term" value="P:DNA repair"/>
    <property type="evidence" value="ECO:0007669"/>
    <property type="project" value="TreeGrafter"/>
</dbReference>
<name>A0A0D3J9V5_EMIH1</name>
<sequence>MADPDNFRVHSIDHIKKLPDADKARAILEECARHIRPLLQARRFPQPRCSVRSAFASARDRAATASQARRWRVLKLYEICCCTAGGKNLGVGGFCCPAGDGVTSLRIAIRLRTPGHGPQADEWGAHSLRDLDHAMKVLIHEVSHIVHGNHSAAFYTLMAELTRQYETYLQKGQVLDEAGMPLTGGRKADASRHNPSLREARLAALGAAEARARTGAILGGGGRLGGGGDVCEYGPQ</sequence>
<evidence type="ECO:0000313" key="2">
    <source>
        <dbReference type="EnsemblProtists" id="EOD20290"/>
    </source>
</evidence>
<organism evidence="2 3">
    <name type="scientific">Emiliania huxleyi (strain CCMP1516)</name>
    <dbReference type="NCBI Taxonomy" id="280463"/>
    <lineage>
        <taxon>Eukaryota</taxon>
        <taxon>Haptista</taxon>
        <taxon>Haptophyta</taxon>
        <taxon>Prymnesiophyceae</taxon>
        <taxon>Isochrysidales</taxon>
        <taxon>Noelaerhabdaceae</taxon>
        <taxon>Emiliania</taxon>
    </lineage>
</organism>
<reference evidence="3" key="1">
    <citation type="journal article" date="2013" name="Nature">
        <title>Pan genome of the phytoplankton Emiliania underpins its global distribution.</title>
        <authorList>
            <person name="Read B.A."/>
            <person name="Kegel J."/>
            <person name="Klute M.J."/>
            <person name="Kuo A."/>
            <person name="Lefebvre S.C."/>
            <person name="Maumus F."/>
            <person name="Mayer C."/>
            <person name="Miller J."/>
            <person name="Monier A."/>
            <person name="Salamov A."/>
            <person name="Young J."/>
            <person name="Aguilar M."/>
            <person name="Claverie J.M."/>
            <person name="Frickenhaus S."/>
            <person name="Gonzalez K."/>
            <person name="Herman E.K."/>
            <person name="Lin Y.C."/>
            <person name="Napier J."/>
            <person name="Ogata H."/>
            <person name="Sarno A.F."/>
            <person name="Shmutz J."/>
            <person name="Schroeder D."/>
            <person name="de Vargas C."/>
            <person name="Verret F."/>
            <person name="von Dassow P."/>
            <person name="Valentin K."/>
            <person name="Van de Peer Y."/>
            <person name="Wheeler G."/>
            <person name="Dacks J.B."/>
            <person name="Delwiche C.F."/>
            <person name="Dyhrman S.T."/>
            <person name="Glockner G."/>
            <person name="John U."/>
            <person name="Richards T."/>
            <person name="Worden A.Z."/>
            <person name="Zhang X."/>
            <person name="Grigoriev I.V."/>
            <person name="Allen A.E."/>
            <person name="Bidle K."/>
            <person name="Borodovsky M."/>
            <person name="Bowler C."/>
            <person name="Brownlee C."/>
            <person name="Cock J.M."/>
            <person name="Elias M."/>
            <person name="Gladyshev V.N."/>
            <person name="Groth M."/>
            <person name="Guda C."/>
            <person name="Hadaegh A."/>
            <person name="Iglesias-Rodriguez M.D."/>
            <person name="Jenkins J."/>
            <person name="Jones B.M."/>
            <person name="Lawson T."/>
            <person name="Leese F."/>
            <person name="Lindquist E."/>
            <person name="Lobanov A."/>
            <person name="Lomsadze A."/>
            <person name="Malik S.B."/>
            <person name="Marsh M.E."/>
            <person name="Mackinder L."/>
            <person name="Mock T."/>
            <person name="Mueller-Roeber B."/>
            <person name="Pagarete A."/>
            <person name="Parker M."/>
            <person name="Probert I."/>
            <person name="Quesneville H."/>
            <person name="Raines C."/>
            <person name="Rensing S.A."/>
            <person name="Riano-Pachon D.M."/>
            <person name="Richier S."/>
            <person name="Rokitta S."/>
            <person name="Shiraiwa Y."/>
            <person name="Soanes D.M."/>
            <person name="van der Giezen M."/>
            <person name="Wahlund T.M."/>
            <person name="Williams B."/>
            <person name="Wilson W."/>
            <person name="Wolfe G."/>
            <person name="Wurch L.L."/>
        </authorList>
    </citation>
    <scope>NUCLEOTIDE SEQUENCE</scope>
</reference>
<dbReference type="GO" id="GO:0005634">
    <property type="term" value="C:nucleus"/>
    <property type="evidence" value="ECO:0007669"/>
    <property type="project" value="TreeGrafter"/>
</dbReference>
<reference evidence="2" key="2">
    <citation type="submission" date="2024-10" db="UniProtKB">
        <authorList>
            <consortium name="EnsemblProtists"/>
        </authorList>
    </citation>
    <scope>IDENTIFICATION</scope>
</reference>
<dbReference type="Gene3D" id="3.30.2010.10">
    <property type="entry name" value="Metalloproteases ('zincins'), catalytic domain"/>
    <property type="match status" value="1"/>
</dbReference>